<feature type="transmembrane region" description="Helical" evidence="12">
    <location>
        <begin position="171"/>
        <end position="196"/>
    </location>
</feature>
<evidence type="ECO:0000256" key="12">
    <source>
        <dbReference type="SAM" id="Phobius"/>
    </source>
</evidence>
<accession>A0AAD7WAC2</accession>
<name>A0AAD7WAC2_9TELE</name>
<feature type="transmembrane region" description="Helical" evidence="12">
    <location>
        <begin position="217"/>
        <end position="238"/>
    </location>
</feature>
<evidence type="ECO:0000313" key="15">
    <source>
        <dbReference type="Proteomes" id="UP001221898"/>
    </source>
</evidence>
<evidence type="ECO:0000256" key="7">
    <source>
        <dbReference type="ARBA" id="ARBA00023157"/>
    </source>
</evidence>
<dbReference type="PANTHER" id="PTHR24234">
    <property type="entry name" value="LYSOPHOSPHATIDIC ACID RECEPTOR 5/SPHINGOSYLPHOSPHORYLCHOLINE RECEPTOR"/>
    <property type="match status" value="1"/>
</dbReference>
<sequence length="318" mass="35657">MTNGSCNFSLDEDRVGLTCIYSLSFALGLPANLLSLWGLCQLWHSGRGVQLVCLLNLLLSDLLQLLTLPLWIVYLQGAHRWPYQAAACNIVGYLFYVNLYASVVFLCLIALDRYLAIVHPLGSRGIRTVPVALLSGLAVWILTFLLCITGLYPSVFHPDNQRCLEQYPVSARYACFKIGTIVLGFLLPCGILGYTSARISMTLQNSPSTSDHDRRKVMGTLFVITVIFVVIFGPYHLLGSYKFVAFFLTDNHCALEQSLFLTYRLCYGLTSLNNLLDPLLYIFLSNNIRQELRSMPCLRKGLQHPQRGQKPQPSPLPE</sequence>
<evidence type="ECO:0000256" key="11">
    <source>
        <dbReference type="RuleBase" id="RU000688"/>
    </source>
</evidence>
<evidence type="ECO:0000256" key="1">
    <source>
        <dbReference type="ARBA" id="ARBA00004651"/>
    </source>
</evidence>
<dbReference type="PRINTS" id="PR00237">
    <property type="entry name" value="GPCRRHODOPSN"/>
</dbReference>
<keyword evidence="15" id="KW-1185">Reference proteome</keyword>
<evidence type="ECO:0000256" key="9">
    <source>
        <dbReference type="ARBA" id="ARBA00023180"/>
    </source>
</evidence>
<dbReference type="SUPFAM" id="SSF81321">
    <property type="entry name" value="Family A G protein-coupled receptor-like"/>
    <property type="match status" value="1"/>
</dbReference>
<keyword evidence="6 12" id="KW-0472">Membrane</keyword>
<keyword evidence="8 11" id="KW-0675">Receptor</keyword>
<dbReference type="Pfam" id="PF00001">
    <property type="entry name" value="7tm_1"/>
    <property type="match status" value="1"/>
</dbReference>
<keyword evidence="10 11" id="KW-0807">Transducer</keyword>
<feature type="transmembrane region" description="Helical" evidence="12">
    <location>
        <begin position="131"/>
        <end position="151"/>
    </location>
</feature>
<evidence type="ECO:0000256" key="6">
    <source>
        <dbReference type="ARBA" id="ARBA00023136"/>
    </source>
</evidence>
<dbReference type="EMBL" id="JAINUG010000184">
    <property type="protein sequence ID" value="KAJ8389280.1"/>
    <property type="molecule type" value="Genomic_DNA"/>
</dbReference>
<proteinExistence type="inferred from homology"/>
<dbReference type="Gene3D" id="1.20.1070.10">
    <property type="entry name" value="Rhodopsin 7-helix transmembrane proteins"/>
    <property type="match status" value="1"/>
</dbReference>
<keyword evidence="2" id="KW-1003">Cell membrane</keyword>
<gene>
    <name evidence="14" type="ORF">AAFF_G00121450</name>
</gene>
<dbReference type="AlphaFoldDB" id="A0AAD7WAC2"/>
<keyword evidence="5 11" id="KW-0297">G-protein coupled receptor</keyword>
<evidence type="ECO:0000256" key="5">
    <source>
        <dbReference type="ARBA" id="ARBA00023040"/>
    </source>
</evidence>
<comment type="similarity">
    <text evidence="11">Belongs to the G-protein coupled receptor 1 family.</text>
</comment>
<dbReference type="PANTHER" id="PTHR24234:SF9">
    <property type="entry name" value="G-PROTEIN COUPLED RECEPTOR 132-RELATED"/>
    <property type="match status" value="1"/>
</dbReference>
<evidence type="ECO:0000256" key="4">
    <source>
        <dbReference type="ARBA" id="ARBA00022989"/>
    </source>
</evidence>
<keyword evidence="3 11" id="KW-0812">Transmembrane</keyword>
<dbReference type="Proteomes" id="UP001221898">
    <property type="component" value="Unassembled WGS sequence"/>
</dbReference>
<dbReference type="PRINTS" id="PR01157">
    <property type="entry name" value="P2YPURNOCPTR"/>
</dbReference>
<evidence type="ECO:0000313" key="14">
    <source>
        <dbReference type="EMBL" id="KAJ8389280.1"/>
    </source>
</evidence>
<dbReference type="PROSITE" id="PS50262">
    <property type="entry name" value="G_PROTEIN_RECEP_F1_2"/>
    <property type="match status" value="1"/>
</dbReference>
<feature type="transmembrane region" description="Helical" evidence="12">
    <location>
        <begin position="51"/>
        <end position="73"/>
    </location>
</feature>
<evidence type="ECO:0000256" key="8">
    <source>
        <dbReference type="ARBA" id="ARBA00023170"/>
    </source>
</evidence>
<dbReference type="InterPro" id="IPR017452">
    <property type="entry name" value="GPCR_Rhodpsn_7TM"/>
</dbReference>
<protein>
    <recommendedName>
        <fullName evidence="13">G-protein coupled receptors family 1 profile domain-containing protein</fullName>
    </recommendedName>
</protein>
<evidence type="ECO:0000259" key="13">
    <source>
        <dbReference type="PROSITE" id="PS50262"/>
    </source>
</evidence>
<keyword evidence="7" id="KW-1015">Disulfide bond</keyword>
<reference evidence="14" key="1">
    <citation type="journal article" date="2023" name="Science">
        <title>Genome structures resolve the early diversification of teleost fishes.</title>
        <authorList>
            <person name="Parey E."/>
            <person name="Louis A."/>
            <person name="Montfort J."/>
            <person name="Bouchez O."/>
            <person name="Roques C."/>
            <person name="Iampietro C."/>
            <person name="Lluch J."/>
            <person name="Castinel A."/>
            <person name="Donnadieu C."/>
            <person name="Desvignes T."/>
            <person name="Floi Bucao C."/>
            <person name="Jouanno E."/>
            <person name="Wen M."/>
            <person name="Mejri S."/>
            <person name="Dirks R."/>
            <person name="Jansen H."/>
            <person name="Henkel C."/>
            <person name="Chen W.J."/>
            <person name="Zahm M."/>
            <person name="Cabau C."/>
            <person name="Klopp C."/>
            <person name="Thompson A.W."/>
            <person name="Robinson-Rechavi M."/>
            <person name="Braasch I."/>
            <person name="Lecointre G."/>
            <person name="Bobe J."/>
            <person name="Postlethwait J.H."/>
            <person name="Berthelot C."/>
            <person name="Roest Crollius H."/>
            <person name="Guiguen Y."/>
        </authorList>
    </citation>
    <scope>NUCLEOTIDE SEQUENCE</scope>
    <source>
        <strain evidence="14">NC1722</strain>
    </source>
</reference>
<dbReference type="InterPro" id="IPR000276">
    <property type="entry name" value="GPCR_Rhodpsn"/>
</dbReference>
<feature type="domain" description="G-protein coupled receptors family 1 profile" evidence="13">
    <location>
        <begin position="31"/>
        <end position="281"/>
    </location>
</feature>
<dbReference type="GO" id="GO:0005886">
    <property type="term" value="C:plasma membrane"/>
    <property type="evidence" value="ECO:0007669"/>
    <property type="project" value="UniProtKB-SubCell"/>
</dbReference>
<comment type="subcellular location">
    <subcellularLocation>
        <location evidence="1">Cell membrane</location>
        <topology evidence="1">Multi-pass membrane protein</topology>
    </subcellularLocation>
</comment>
<keyword evidence="4 12" id="KW-1133">Transmembrane helix</keyword>
<evidence type="ECO:0000256" key="3">
    <source>
        <dbReference type="ARBA" id="ARBA00022692"/>
    </source>
</evidence>
<feature type="transmembrane region" description="Helical" evidence="12">
    <location>
        <begin position="20"/>
        <end position="39"/>
    </location>
</feature>
<keyword evidence="9" id="KW-0325">Glycoprotein</keyword>
<feature type="transmembrane region" description="Helical" evidence="12">
    <location>
        <begin position="93"/>
        <end position="111"/>
    </location>
</feature>
<organism evidence="14 15">
    <name type="scientific">Aldrovandia affinis</name>
    <dbReference type="NCBI Taxonomy" id="143900"/>
    <lineage>
        <taxon>Eukaryota</taxon>
        <taxon>Metazoa</taxon>
        <taxon>Chordata</taxon>
        <taxon>Craniata</taxon>
        <taxon>Vertebrata</taxon>
        <taxon>Euteleostomi</taxon>
        <taxon>Actinopterygii</taxon>
        <taxon>Neopterygii</taxon>
        <taxon>Teleostei</taxon>
        <taxon>Notacanthiformes</taxon>
        <taxon>Halosauridae</taxon>
        <taxon>Aldrovandia</taxon>
    </lineage>
</organism>
<evidence type="ECO:0000256" key="2">
    <source>
        <dbReference type="ARBA" id="ARBA00022475"/>
    </source>
</evidence>
<dbReference type="GO" id="GO:0004930">
    <property type="term" value="F:G protein-coupled receptor activity"/>
    <property type="evidence" value="ECO:0007669"/>
    <property type="project" value="UniProtKB-KW"/>
</dbReference>
<comment type="caution">
    <text evidence="14">The sequence shown here is derived from an EMBL/GenBank/DDBJ whole genome shotgun (WGS) entry which is preliminary data.</text>
</comment>
<evidence type="ECO:0000256" key="10">
    <source>
        <dbReference type="ARBA" id="ARBA00023224"/>
    </source>
</evidence>
<dbReference type="PROSITE" id="PS00237">
    <property type="entry name" value="G_PROTEIN_RECEP_F1_1"/>
    <property type="match status" value="1"/>
</dbReference>